<keyword evidence="4" id="KW-0450">Lipoyl</keyword>
<dbReference type="PANTHER" id="PTHR43178">
    <property type="entry name" value="DIHYDROLIPOAMIDE ACETYLTRANSFERASE COMPONENT OF PYRUVATE DEHYDROGENASE COMPLEX"/>
    <property type="match status" value="1"/>
</dbReference>
<dbReference type="NCBIfam" id="NF008815">
    <property type="entry name" value="PRK11857.1"/>
    <property type="match status" value="1"/>
</dbReference>
<dbReference type="eggNOG" id="COG0508">
    <property type="taxonomic scope" value="Bacteria"/>
</dbReference>
<dbReference type="InterPro" id="IPR050743">
    <property type="entry name" value="2-oxoacid_DH_E2_comp"/>
</dbReference>
<evidence type="ECO:0000313" key="7">
    <source>
        <dbReference type="EMBL" id="CAC13935.1"/>
    </source>
</evidence>
<dbReference type="GO" id="GO:0005737">
    <property type="term" value="C:cytoplasm"/>
    <property type="evidence" value="ECO:0007669"/>
    <property type="project" value="TreeGrafter"/>
</dbReference>
<dbReference type="PIR" id="B99607">
    <property type="entry name" value="B99607"/>
</dbReference>
<dbReference type="PANTHER" id="PTHR43178:SF5">
    <property type="entry name" value="LIPOAMIDE ACYLTRANSFERASE COMPONENT OF BRANCHED-CHAIN ALPHA-KETO ACID DEHYDROGENASE COMPLEX, MITOCHONDRIAL"/>
    <property type="match status" value="1"/>
</dbReference>
<dbReference type="BioCyc" id="MPUL272635:G1GT6-772-MONOMER"/>
<dbReference type="Gene3D" id="3.30.559.10">
    <property type="entry name" value="Chloramphenicol acetyltransferase-like domain"/>
    <property type="match status" value="1"/>
</dbReference>
<dbReference type="Gene3D" id="4.10.320.10">
    <property type="entry name" value="E3-binding domain"/>
    <property type="match status" value="1"/>
</dbReference>
<comment type="similarity">
    <text evidence="2">Belongs to the 2-oxoacid dehydrogenase family.</text>
</comment>
<dbReference type="Proteomes" id="UP000000528">
    <property type="component" value="Chromosome"/>
</dbReference>
<keyword evidence="8" id="KW-1185">Reference proteome</keyword>
<feature type="domain" description="Peripheral subunit-binding (PSBD)" evidence="6">
    <location>
        <begin position="3"/>
        <end position="40"/>
    </location>
</feature>
<dbReference type="HOGENOM" id="CLU_016733_2_1_14"/>
<dbReference type="SUPFAM" id="SSF47005">
    <property type="entry name" value="Peripheral subunit-binding domain of 2-oxo acid dehydrogenase complex"/>
    <property type="match status" value="1"/>
</dbReference>
<evidence type="ECO:0000256" key="4">
    <source>
        <dbReference type="ARBA" id="ARBA00022823"/>
    </source>
</evidence>
<dbReference type="InterPro" id="IPR004167">
    <property type="entry name" value="PSBD"/>
</dbReference>
<evidence type="ECO:0000313" key="8">
    <source>
        <dbReference type="Proteomes" id="UP000000528"/>
    </source>
</evidence>
<reference evidence="7 8" key="1">
    <citation type="journal article" date="2001" name="Nucleic Acids Res.">
        <title>The complete genome sequence of the murine respiratory pathogen Mycoplasma pulmonis.</title>
        <authorList>
            <person name="Chambaud I."/>
            <person name="Heilig R."/>
            <person name="Ferris S."/>
            <person name="Barbe V."/>
            <person name="Samson D."/>
            <person name="Galisson F."/>
            <person name="Moszer I."/>
            <person name="Dybvig K."/>
            <person name="Wroblewski H."/>
            <person name="Viari A."/>
            <person name="Rocha E.P.C."/>
            <person name="Blanchard A."/>
        </authorList>
    </citation>
    <scope>NUCLEOTIDE SEQUENCE [LARGE SCALE GENOMIC DNA]</scope>
    <source>
        <strain evidence="7 8">UAB CTIP</strain>
    </source>
</reference>
<dbReference type="InterPro" id="IPR023213">
    <property type="entry name" value="CAT-like_dom_sf"/>
</dbReference>
<dbReference type="STRING" id="272635.gene:17577373"/>
<keyword evidence="7" id="KW-0670">Pyruvate</keyword>
<dbReference type="EC" id="2.3.1.12" evidence="7"/>
<protein>
    <submittedName>
        <fullName evidence="7">DIHYDROLIPOAMIDE ACETYLTRANSFERASE COMPONENT OF PYRUVATE DEHYDROGENASE COMPLEX</fullName>
        <ecNumber evidence="7">2.3.1.12</ecNumber>
    </submittedName>
</protein>
<proteinExistence type="inferred from homology"/>
<dbReference type="RefSeq" id="WP_010925562.1">
    <property type="nucleotide sequence ID" value="NC_002771.1"/>
</dbReference>
<dbReference type="EMBL" id="AL445565">
    <property type="protein sequence ID" value="CAC13935.1"/>
    <property type="molecule type" value="Genomic_DNA"/>
</dbReference>
<dbReference type="GO" id="GO:0004742">
    <property type="term" value="F:dihydrolipoyllysine-residue acetyltransferase activity"/>
    <property type="evidence" value="ECO:0007669"/>
    <property type="project" value="UniProtKB-EC"/>
</dbReference>
<dbReference type="InterPro" id="IPR001078">
    <property type="entry name" value="2-oxoacid_DH_actylTfrase"/>
</dbReference>
<organism evidence="8">
    <name type="scientific">Mycoplasmopsis pulmonis (strain UAB CTIP)</name>
    <name type="common">Mycoplasma pulmonis</name>
    <dbReference type="NCBI Taxonomy" id="272635"/>
    <lineage>
        <taxon>Bacteria</taxon>
        <taxon>Bacillati</taxon>
        <taxon>Mycoplasmatota</taxon>
        <taxon>Mycoplasmoidales</taxon>
        <taxon>Metamycoplasmataceae</taxon>
        <taxon>Mycoplasmopsis</taxon>
    </lineage>
</organism>
<keyword evidence="5 7" id="KW-0012">Acyltransferase</keyword>
<dbReference type="KEGG" id="mpu:MYPU_7620"/>
<gene>
    <name evidence="7" type="ordered locus">MYPU_7620</name>
</gene>
<dbReference type="FunFam" id="3.30.559.10:FF:000007">
    <property type="entry name" value="Dihydrolipoamide acetyltransferase component of pyruvate dehydrogenase complex"/>
    <property type="match status" value="1"/>
</dbReference>
<accession>Q98PG1</accession>
<comment type="cofactor">
    <cofactor evidence="1">
        <name>(R)-lipoate</name>
        <dbReference type="ChEBI" id="CHEBI:83088"/>
    </cofactor>
</comment>
<dbReference type="InterPro" id="IPR036625">
    <property type="entry name" value="E3-bd_dom_sf"/>
</dbReference>
<evidence type="ECO:0000256" key="1">
    <source>
        <dbReference type="ARBA" id="ARBA00001938"/>
    </source>
</evidence>
<keyword evidence="3 7" id="KW-0808">Transferase</keyword>
<evidence type="ECO:0000256" key="3">
    <source>
        <dbReference type="ARBA" id="ARBA00022679"/>
    </source>
</evidence>
<dbReference type="GO" id="GO:0031405">
    <property type="term" value="F:lipoic acid binding"/>
    <property type="evidence" value="ECO:0007669"/>
    <property type="project" value="TreeGrafter"/>
</dbReference>
<evidence type="ECO:0000259" key="6">
    <source>
        <dbReference type="PROSITE" id="PS51826"/>
    </source>
</evidence>
<evidence type="ECO:0000256" key="5">
    <source>
        <dbReference type="ARBA" id="ARBA00023315"/>
    </source>
</evidence>
<sequence length="315" mass="33912">MALISPIARRLAKEKQVDISLIKGSGHDGKILESDVLKFIAEQQNAPKAAEPAPAPAATSAAPAAAPAAAAAPVSPSKEVAKLEARREKVTTIRKAIARAMKNSQDNVAYVSLVHEIDMTKLWDLRKSVVEKVKDLTGIKLTFLPFILKAIAIAIKDFQIFGAKYDEKTEELVYPDTVNLGVAVDTDHGLMVPVIKNAQSLNLVEFSQEIIRLANLARTKTIKPADMSGATFTITNYGSVGSLFGTPVINYPELAIAGVGAIVDKVYWKNGAAVPGKVMWITIAADHRWIDGATMGKFISKVKSLLEQPEILGVF</sequence>
<name>Q98PG1_MYCPU</name>
<dbReference type="AlphaFoldDB" id="Q98PG1"/>
<evidence type="ECO:0000256" key="2">
    <source>
        <dbReference type="ARBA" id="ARBA00007317"/>
    </source>
</evidence>
<dbReference type="PROSITE" id="PS51826">
    <property type="entry name" value="PSBD"/>
    <property type="match status" value="1"/>
</dbReference>
<dbReference type="Pfam" id="PF02817">
    <property type="entry name" value="E3_binding"/>
    <property type="match status" value="1"/>
</dbReference>
<dbReference type="Pfam" id="PF00198">
    <property type="entry name" value="2-oxoacid_dh"/>
    <property type="match status" value="1"/>
</dbReference>
<dbReference type="SUPFAM" id="SSF52777">
    <property type="entry name" value="CoA-dependent acyltransferases"/>
    <property type="match status" value="1"/>
</dbReference>